<evidence type="ECO:0000259" key="2">
    <source>
        <dbReference type="PROSITE" id="PS50076"/>
    </source>
</evidence>
<dbReference type="InterPro" id="IPR018253">
    <property type="entry name" value="DnaJ_domain_CS"/>
</dbReference>
<dbReference type="SMART" id="SM00271">
    <property type="entry name" value="DnaJ"/>
    <property type="match status" value="1"/>
</dbReference>
<reference evidence="4" key="1">
    <citation type="submission" date="2017-09" db="EMBL/GenBank/DDBJ databases">
        <title>Depth-based differentiation of microbial function through sediment-hosted aquifers and enrichment of novel symbionts in the deep terrestrial subsurface.</title>
        <authorList>
            <person name="Probst A.J."/>
            <person name="Ladd B."/>
            <person name="Jarett J.K."/>
            <person name="Geller-Mcgrath D.E."/>
            <person name="Sieber C.M.K."/>
            <person name="Emerson J.B."/>
            <person name="Anantharaman K."/>
            <person name="Thomas B.C."/>
            <person name="Malmstrom R."/>
            <person name="Stieglmeier M."/>
            <person name="Klingl A."/>
            <person name="Woyke T."/>
            <person name="Ryan C.M."/>
            <person name="Banfield J.F."/>
        </authorList>
    </citation>
    <scope>NUCLEOTIDE SEQUENCE [LARGE SCALE GENOMIC DNA]</scope>
</reference>
<dbReference type="EMBL" id="PEUM01000040">
    <property type="protein sequence ID" value="PIV25442.1"/>
    <property type="molecule type" value="Genomic_DNA"/>
</dbReference>
<dbReference type="Pfam" id="PF00226">
    <property type="entry name" value="DnaJ"/>
    <property type="match status" value="1"/>
</dbReference>
<evidence type="ECO:0000256" key="1">
    <source>
        <dbReference type="ARBA" id="ARBA00023186"/>
    </source>
</evidence>
<dbReference type="SUPFAM" id="SSF46565">
    <property type="entry name" value="Chaperone J-domain"/>
    <property type="match status" value="1"/>
</dbReference>
<accession>A0A2M7CIG4</accession>
<dbReference type="Gene3D" id="2.60.260.20">
    <property type="entry name" value="Urease metallochaperone UreE, N-terminal domain"/>
    <property type="match status" value="1"/>
</dbReference>
<dbReference type="Pfam" id="PF01556">
    <property type="entry name" value="DnaJ_C"/>
    <property type="match status" value="1"/>
</dbReference>
<gene>
    <name evidence="3" type="ORF">COS38_01580</name>
</gene>
<name>A0A2M7CIG4_9BACT</name>
<evidence type="ECO:0000313" key="4">
    <source>
        <dbReference type="Proteomes" id="UP000229966"/>
    </source>
</evidence>
<keyword evidence="1" id="KW-0143">Chaperone</keyword>
<dbReference type="InterPro" id="IPR001623">
    <property type="entry name" value="DnaJ_domain"/>
</dbReference>
<dbReference type="GO" id="GO:0005737">
    <property type="term" value="C:cytoplasm"/>
    <property type="evidence" value="ECO:0007669"/>
    <property type="project" value="TreeGrafter"/>
</dbReference>
<dbReference type="GO" id="GO:0042026">
    <property type="term" value="P:protein refolding"/>
    <property type="evidence" value="ECO:0007669"/>
    <property type="project" value="TreeGrafter"/>
</dbReference>
<dbReference type="InterPro" id="IPR036869">
    <property type="entry name" value="J_dom_sf"/>
</dbReference>
<dbReference type="PANTHER" id="PTHR43096:SF52">
    <property type="entry name" value="DNAJ HOMOLOG 1, MITOCHONDRIAL-RELATED"/>
    <property type="match status" value="1"/>
</dbReference>
<dbReference type="InterPro" id="IPR002939">
    <property type="entry name" value="DnaJ_C"/>
</dbReference>
<dbReference type="SUPFAM" id="SSF49493">
    <property type="entry name" value="HSP40/DnaJ peptide-binding domain"/>
    <property type="match status" value="1"/>
</dbReference>
<proteinExistence type="predicted"/>
<dbReference type="PROSITE" id="PS00636">
    <property type="entry name" value="DNAJ_1"/>
    <property type="match status" value="1"/>
</dbReference>
<dbReference type="PRINTS" id="PR00625">
    <property type="entry name" value="JDOMAIN"/>
</dbReference>
<dbReference type="InterPro" id="IPR008971">
    <property type="entry name" value="HSP40/DnaJ_pept-bd"/>
</dbReference>
<dbReference type="Proteomes" id="UP000229966">
    <property type="component" value="Unassembled WGS sequence"/>
</dbReference>
<comment type="caution">
    <text evidence="3">The sequence shown here is derived from an EMBL/GenBank/DDBJ whole genome shotgun (WGS) entry which is preliminary data.</text>
</comment>
<dbReference type="PANTHER" id="PTHR43096">
    <property type="entry name" value="DNAJ HOMOLOG 1, MITOCHONDRIAL-RELATED"/>
    <property type="match status" value="1"/>
</dbReference>
<sequence>MANDYYNILGVAKTASQDEIKRAYRKLAHKYHPDKDNGDEAKFKEINEAYQVLSNEQKRAQYDRFGSAGFSAEQSGFPGGGFQGFDFGDIFGGNSQPSSNGFSFSFGRGGLGDIFEDFFGEINTEVKTEIKIKLTQALLGDAIQLQTQTGEKIELKIPPHTQDGATFRLAGRGREHRGQRGDLLITVRVELPRRLSHRQRKILEELKREGL</sequence>
<protein>
    <submittedName>
        <fullName evidence="3">Heat-shock protein</fullName>
    </submittedName>
</protein>
<evidence type="ECO:0000313" key="3">
    <source>
        <dbReference type="EMBL" id="PIV25442.1"/>
    </source>
</evidence>
<dbReference type="Gene3D" id="1.10.287.110">
    <property type="entry name" value="DnaJ domain"/>
    <property type="match status" value="1"/>
</dbReference>
<organism evidence="3 4">
    <name type="scientific">Candidatus Berkelbacteria bacterium CG03_land_8_20_14_0_80_40_36</name>
    <dbReference type="NCBI Taxonomy" id="1974509"/>
    <lineage>
        <taxon>Bacteria</taxon>
        <taxon>Candidatus Berkelbacteria</taxon>
    </lineage>
</organism>
<dbReference type="CDD" id="cd06257">
    <property type="entry name" value="DnaJ"/>
    <property type="match status" value="1"/>
</dbReference>
<dbReference type="AlphaFoldDB" id="A0A2M7CIG4"/>
<dbReference type="PROSITE" id="PS50076">
    <property type="entry name" value="DNAJ_2"/>
    <property type="match status" value="1"/>
</dbReference>
<dbReference type="GO" id="GO:0051082">
    <property type="term" value="F:unfolded protein binding"/>
    <property type="evidence" value="ECO:0007669"/>
    <property type="project" value="InterPro"/>
</dbReference>
<feature type="domain" description="J" evidence="2">
    <location>
        <begin position="4"/>
        <end position="66"/>
    </location>
</feature>